<organism evidence="1 2">
    <name type="scientific">Lachnospira hominis</name>
    <name type="common">ex Liu et al. 2021</name>
    <dbReference type="NCBI Taxonomy" id="2763051"/>
    <lineage>
        <taxon>Bacteria</taxon>
        <taxon>Bacillati</taxon>
        <taxon>Bacillota</taxon>
        <taxon>Clostridia</taxon>
        <taxon>Lachnospirales</taxon>
        <taxon>Lachnospiraceae</taxon>
        <taxon>Lachnospira</taxon>
    </lineage>
</organism>
<comment type="caution">
    <text evidence="1">The sequence shown here is derived from an EMBL/GenBank/DDBJ whole genome shotgun (WGS) entry which is preliminary data.</text>
</comment>
<dbReference type="RefSeq" id="WP_021865841.1">
    <property type="nucleotide sequence ID" value="NZ_JACOPD010000004.1"/>
</dbReference>
<keyword evidence="2" id="KW-1185">Reference proteome</keyword>
<dbReference type="EMBL" id="JACOPD010000004">
    <property type="protein sequence ID" value="MBC5680560.1"/>
    <property type="molecule type" value="Genomic_DNA"/>
</dbReference>
<reference evidence="1 2" key="1">
    <citation type="submission" date="2020-08" db="EMBL/GenBank/DDBJ databases">
        <title>Genome public.</title>
        <authorList>
            <person name="Liu C."/>
            <person name="Sun Q."/>
        </authorList>
    </citation>
    <scope>NUCLEOTIDE SEQUENCE [LARGE SCALE GENOMIC DNA]</scope>
    <source>
        <strain evidence="1 2">NSJ-43</strain>
    </source>
</reference>
<dbReference type="Proteomes" id="UP000628463">
    <property type="component" value="Unassembled WGS sequence"/>
</dbReference>
<evidence type="ECO:0000313" key="1">
    <source>
        <dbReference type="EMBL" id="MBC5680560.1"/>
    </source>
</evidence>
<gene>
    <name evidence="1" type="ORF">H8S01_06235</name>
</gene>
<evidence type="ECO:0000313" key="2">
    <source>
        <dbReference type="Proteomes" id="UP000628463"/>
    </source>
</evidence>
<proteinExistence type="predicted"/>
<accession>A0ABR7G0W7</accession>
<sequence>MLKYEKPVVESTEDVAESVYMASGDVKTGVCPYGREFANAGADICQICSKTDGAQTSGSAFRADYKGCPYGVAEQVD</sequence>
<protein>
    <submittedName>
        <fullName evidence="1">Uncharacterized protein</fullName>
    </submittedName>
</protein>
<name>A0ABR7G0W7_9FIRM</name>